<proteinExistence type="predicted"/>
<evidence type="ECO:0000313" key="3">
    <source>
        <dbReference type="EMBL" id="CAG2257062.1"/>
    </source>
</evidence>
<dbReference type="SMART" id="SM00429">
    <property type="entry name" value="IPT"/>
    <property type="match status" value="2"/>
</dbReference>
<dbReference type="GO" id="GO:0030334">
    <property type="term" value="P:regulation of cell migration"/>
    <property type="evidence" value="ECO:0007669"/>
    <property type="project" value="TreeGrafter"/>
</dbReference>
<protein>
    <recommendedName>
        <fullName evidence="2">IPT/TIG domain-containing protein</fullName>
    </recommendedName>
</protein>
<dbReference type="SUPFAM" id="SSF81296">
    <property type="entry name" value="E set domains"/>
    <property type="match status" value="2"/>
</dbReference>
<dbReference type="GO" id="GO:0050772">
    <property type="term" value="P:positive regulation of axonogenesis"/>
    <property type="evidence" value="ECO:0007669"/>
    <property type="project" value="TreeGrafter"/>
</dbReference>
<sequence>MSGFKLYVSNTSTIPPDGYLCYNDSGPGLPNITQTIPCYQLGQYVIYYDNKGYGNEGPVVELCYVAINGDNTQEGDHTIYASNSSGLIGNETIIYRNESLPSEIKISAVFRYIIYAPPIQRNISEVCEIGIAGCPPTKFGPLCTKPCPVNCFGPCHLDTGNCLYGCVNRSVGDKCEFDCLPTQFGPLCTESCPVHCSVPCHLETGHCTNGCLNGLIGDRCELDPKCYNGSADNYVLTCNPEIYKIYPSSGPVNGGTLVTITGRFIGDSNDNITVDFDGVLCHNVTVLTPYTNLTCVTGSNSASVTNISVSVHGKKSVSNKLSYIFQTPTISTFFPKTGIQSGNTTVTITGHNISYVGQDRYNISFFDDTNHIECSAIQRTFKSKNIKCKTGRSDFSRNMSGLQVVIDDRTILTFDGIFQYLPDPQFTLSNESKESTTEENPCDVPEDTSAVCETPTKLANQSNSQTVYVRFDGVTLPVTIDYVDDPTFEKFTDVYEYDKESPIEIKVKL</sequence>
<accession>A0A8S3VRC8</accession>
<name>A0A8S3VRC8_MYTED</name>
<dbReference type="Gene3D" id="2.60.40.10">
    <property type="entry name" value="Immunoglobulins"/>
    <property type="match status" value="2"/>
</dbReference>
<dbReference type="Proteomes" id="UP000683360">
    <property type="component" value="Unassembled WGS sequence"/>
</dbReference>
<gene>
    <name evidence="3" type="ORF">MEDL_68349</name>
</gene>
<dbReference type="InterPro" id="IPR002909">
    <property type="entry name" value="IPT_dom"/>
</dbReference>
<evidence type="ECO:0000313" key="4">
    <source>
        <dbReference type="Proteomes" id="UP000683360"/>
    </source>
</evidence>
<evidence type="ECO:0000256" key="1">
    <source>
        <dbReference type="SAM" id="MobiDB-lite"/>
    </source>
</evidence>
<comment type="caution">
    <text evidence="3">The sequence shown here is derived from an EMBL/GenBank/DDBJ whole genome shotgun (WGS) entry which is preliminary data.</text>
</comment>
<dbReference type="PANTHER" id="PTHR22625:SF44">
    <property type="entry name" value="PLEXIN-B"/>
    <property type="match status" value="1"/>
</dbReference>
<dbReference type="AlphaFoldDB" id="A0A8S3VRC8"/>
<evidence type="ECO:0000259" key="2">
    <source>
        <dbReference type="SMART" id="SM00429"/>
    </source>
</evidence>
<organism evidence="3 4">
    <name type="scientific">Mytilus edulis</name>
    <name type="common">Blue mussel</name>
    <dbReference type="NCBI Taxonomy" id="6550"/>
    <lineage>
        <taxon>Eukaryota</taxon>
        <taxon>Metazoa</taxon>
        <taxon>Spiralia</taxon>
        <taxon>Lophotrochozoa</taxon>
        <taxon>Mollusca</taxon>
        <taxon>Bivalvia</taxon>
        <taxon>Autobranchia</taxon>
        <taxon>Pteriomorphia</taxon>
        <taxon>Mytilida</taxon>
        <taxon>Mytiloidea</taxon>
        <taxon>Mytilidae</taxon>
        <taxon>Mytilinae</taxon>
        <taxon>Mytilus</taxon>
    </lineage>
</organism>
<dbReference type="GO" id="GO:0008360">
    <property type="term" value="P:regulation of cell shape"/>
    <property type="evidence" value="ECO:0007669"/>
    <property type="project" value="TreeGrafter"/>
</dbReference>
<dbReference type="Gene3D" id="2.170.300.10">
    <property type="entry name" value="Tie2 ligand-binding domain superfamily"/>
    <property type="match status" value="1"/>
</dbReference>
<dbReference type="InterPro" id="IPR014756">
    <property type="entry name" value="Ig_E-set"/>
</dbReference>
<dbReference type="PANTHER" id="PTHR22625">
    <property type="entry name" value="PLEXIN"/>
    <property type="match status" value="1"/>
</dbReference>
<dbReference type="CDD" id="cd00603">
    <property type="entry name" value="IPT_PCSR"/>
    <property type="match status" value="1"/>
</dbReference>
<feature type="domain" description="IPT/TIG" evidence="2">
    <location>
        <begin position="327"/>
        <end position="421"/>
    </location>
</feature>
<dbReference type="GO" id="GO:0017154">
    <property type="term" value="F:semaphorin receptor activity"/>
    <property type="evidence" value="ECO:0007669"/>
    <property type="project" value="InterPro"/>
</dbReference>
<dbReference type="OrthoDB" id="125363at2759"/>
<feature type="domain" description="IPT/TIG" evidence="2">
    <location>
        <begin position="239"/>
        <end position="324"/>
    </location>
</feature>
<dbReference type="GO" id="GO:0002116">
    <property type="term" value="C:semaphorin receptor complex"/>
    <property type="evidence" value="ECO:0007669"/>
    <property type="project" value="TreeGrafter"/>
</dbReference>
<dbReference type="EMBL" id="CAJPWZ010003319">
    <property type="protein sequence ID" value="CAG2257062.1"/>
    <property type="molecule type" value="Genomic_DNA"/>
</dbReference>
<dbReference type="GO" id="GO:0005886">
    <property type="term" value="C:plasma membrane"/>
    <property type="evidence" value="ECO:0007669"/>
    <property type="project" value="TreeGrafter"/>
</dbReference>
<keyword evidence="4" id="KW-1185">Reference proteome</keyword>
<dbReference type="Pfam" id="PF01833">
    <property type="entry name" value="TIG"/>
    <property type="match status" value="2"/>
</dbReference>
<feature type="region of interest" description="Disordered" evidence="1">
    <location>
        <begin position="429"/>
        <end position="449"/>
    </location>
</feature>
<dbReference type="GO" id="GO:0007162">
    <property type="term" value="P:negative regulation of cell adhesion"/>
    <property type="evidence" value="ECO:0007669"/>
    <property type="project" value="TreeGrafter"/>
</dbReference>
<dbReference type="InterPro" id="IPR031148">
    <property type="entry name" value="Plexin"/>
</dbReference>
<reference evidence="3" key="1">
    <citation type="submission" date="2021-03" db="EMBL/GenBank/DDBJ databases">
        <authorList>
            <person name="Bekaert M."/>
        </authorList>
    </citation>
    <scope>NUCLEOTIDE SEQUENCE</scope>
</reference>
<dbReference type="InterPro" id="IPR013783">
    <property type="entry name" value="Ig-like_fold"/>
</dbReference>